<sequence>MRKVRVLALPFLLSAVLVAGSQSAAPTAFAAGGHSVAATSAAKKKGISAWKFDGVTKALADSNSGWFYTWSSGKGGIKPPRGVEFVPMIHDAGSVTSKELGLAKKQGKNLLGFNEPDRSDQAHMTVKQALDLWPRLQSTGLRLGAPAVATGGDVAGGWLDRFMKGAAARHYQVDFIPLHWYGADFDAQRATGQLRSYLEAVHKRYKKPIWLTEYALIDFSSGTPRYPSKAQQAAFVKKSTAMLQHLDYVRRYAWFTLSTDHGDGTGLYHGATANRVGVAYRSAG</sequence>
<dbReference type="InterPro" id="IPR053183">
    <property type="entry name" value="ASL1"/>
</dbReference>
<dbReference type="SUPFAM" id="SSF51445">
    <property type="entry name" value="(Trans)glycosidases"/>
    <property type="match status" value="1"/>
</dbReference>
<dbReference type="STRING" id="164348.BFF78_04310"/>
<name>A0A542T0P1_9ACTN</name>
<keyword evidence="1" id="KW-0732">Signal</keyword>
<evidence type="ECO:0000313" key="3">
    <source>
        <dbReference type="EMBL" id="TQK80157.1"/>
    </source>
</evidence>
<feature type="chain" id="PRO_5038818669" evidence="1">
    <location>
        <begin position="25"/>
        <end position="284"/>
    </location>
</feature>
<organism evidence="3 4">
    <name type="scientific">Streptomyces puniciscabiei</name>
    <dbReference type="NCBI Taxonomy" id="164348"/>
    <lineage>
        <taxon>Bacteria</taxon>
        <taxon>Bacillati</taxon>
        <taxon>Actinomycetota</taxon>
        <taxon>Actinomycetes</taxon>
        <taxon>Kitasatosporales</taxon>
        <taxon>Streptomycetaceae</taxon>
        <taxon>Streptomyces</taxon>
    </lineage>
</organism>
<proteinExistence type="predicted"/>
<gene>
    <name evidence="3" type="ORF">FB563_7328</name>
</gene>
<protein>
    <submittedName>
        <fullName evidence="3">Putative glycosyl hydrolase</fullName>
    </submittedName>
</protein>
<dbReference type="AlphaFoldDB" id="A0A542T0P1"/>
<dbReference type="Pfam" id="PF11790">
    <property type="entry name" value="Glyco_hydro_cc"/>
    <property type="match status" value="1"/>
</dbReference>
<dbReference type="EMBL" id="VFNX01000003">
    <property type="protein sequence ID" value="TQK80157.1"/>
    <property type="molecule type" value="Genomic_DNA"/>
</dbReference>
<dbReference type="Gene3D" id="3.20.20.80">
    <property type="entry name" value="Glycosidases"/>
    <property type="match status" value="1"/>
</dbReference>
<keyword evidence="3" id="KW-0378">Hydrolase</keyword>
<dbReference type="PANTHER" id="PTHR34154">
    <property type="entry name" value="ALKALI-SENSITIVE LINKAGE PROTEIN 1"/>
    <property type="match status" value="1"/>
</dbReference>
<dbReference type="GO" id="GO:0016787">
    <property type="term" value="F:hydrolase activity"/>
    <property type="evidence" value="ECO:0007669"/>
    <property type="project" value="UniProtKB-KW"/>
</dbReference>
<dbReference type="OrthoDB" id="8611574at2"/>
<feature type="signal peptide" evidence="1">
    <location>
        <begin position="1"/>
        <end position="24"/>
    </location>
</feature>
<accession>A0A542T0P1</accession>
<dbReference type="GO" id="GO:0071966">
    <property type="term" value="P:fungal-type cell wall polysaccharide metabolic process"/>
    <property type="evidence" value="ECO:0007669"/>
    <property type="project" value="TreeGrafter"/>
</dbReference>
<reference evidence="3 4" key="1">
    <citation type="submission" date="2019-06" db="EMBL/GenBank/DDBJ databases">
        <title>Sequencing the genomes of 1000 actinobacteria strains.</title>
        <authorList>
            <person name="Klenk H.-P."/>
        </authorList>
    </citation>
    <scope>NUCLEOTIDE SEQUENCE [LARGE SCALE GENOMIC DNA]</scope>
    <source>
        <strain evidence="3 4">DSM 41929</strain>
    </source>
</reference>
<dbReference type="InterPro" id="IPR017853">
    <property type="entry name" value="GH"/>
</dbReference>
<comment type="caution">
    <text evidence="3">The sequence shown here is derived from an EMBL/GenBank/DDBJ whole genome shotgun (WGS) entry which is preliminary data.</text>
</comment>
<feature type="domain" description="Asl1-like glycosyl hydrolase catalytic" evidence="2">
    <location>
        <begin position="60"/>
        <end position="264"/>
    </location>
</feature>
<evidence type="ECO:0000256" key="1">
    <source>
        <dbReference type="SAM" id="SignalP"/>
    </source>
</evidence>
<dbReference type="RefSeq" id="WP_142219188.1">
    <property type="nucleotide sequence ID" value="NZ_JBPJFI010000001.1"/>
</dbReference>
<dbReference type="Proteomes" id="UP000318103">
    <property type="component" value="Unassembled WGS sequence"/>
</dbReference>
<dbReference type="InterPro" id="IPR024655">
    <property type="entry name" value="Asl1_glyco_hydro_catalytic"/>
</dbReference>
<keyword evidence="4" id="KW-1185">Reference proteome</keyword>
<evidence type="ECO:0000313" key="4">
    <source>
        <dbReference type="Proteomes" id="UP000318103"/>
    </source>
</evidence>
<dbReference type="PANTHER" id="PTHR34154:SF3">
    <property type="entry name" value="ALKALI-SENSITIVE LINKAGE PROTEIN 1"/>
    <property type="match status" value="1"/>
</dbReference>
<evidence type="ECO:0000259" key="2">
    <source>
        <dbReference type="Pfam" id="PF11790"/>
    </source>
</evidence>